<protein>
    <submittedName>
        <fullName evidence="1">Uncharacterized protein</fullName>
    </submittedName>
</protein>
<comment type="caution">
    <text evidence="1">The sequence shown here is derived from an EMBL/GenBank/DDBJ whole genome shotgun (WGS) entry which is preliminary data.</text>
</comment>
<proteinExistence type="predicted"/>
<dbReference type="STRING" id="621456.BJP26_00650"/>
<dbReference type="Proteomes" id="UP000078460">
    <property type="component" value="Unassembled WGS sequence"/>
</dbReference>
<evidence type="ECO:0000313" key="1">
    <source>
        <dbReference type="EMBL" id="KZB94079.1"/>
    </source>
</evidence>
<sequence>MAGVMKAGTAMPRGGTPDPREALAKVIEAGPDSYAALSRMIGRPAGYLRRFVVDGVPLALRPDEHRRLAEFFGLPERALGIRDLWAHAS</sequence>
<dbReference type="AlphaFoldDB" id="A0A175Y0V4"/>
<organism evidence="1 2">
    <name type="scientific">Sphingomonas melonis TY</name>
    <dbReference type="NCBI Taxonomy" id="621456"/>
    <lineage>
        <taxon>Bacteria</taxon>
        <taxon>Pseudomonadati</taxon>
        <taxon>Pseudomonadota</taxon>
        <taxon>Alphaproteobacteria</taxon>
        <taxon>Sphingomonadales</taxon>
        <taxon>Sphingomonadaceae</taxon>
        <taxon>Sphingomonas</taxon>
    </lineage>
</organism>
<reference evidence="1" key="1">
    <citation type="submission" date="2016-03" db="EMBL/GenBank/DDBJ databases">
        <title>Sphingomonas melonis TY, whole genome shotgun sequencing.</title>
        <authorList>
            <person name="Wang H."/>
            <person name="Zhu P."/>
        </authorList>
    </citation>
    <scope>NUCLEOTIDE SEQUENCE [LARGE SCALE GENOMIC DNA]</scope>
    <source>
        <strain evidence="1">TY</strain>
    </source>
</reference>
<gene>
    <name evidence="1" type="ORF">AVM11_08730</name>
</gene>
<name>A0A175Y0V4_9SPHN</name>
<keyword evidence="2" id="KW-1185">Reference proteome</keyword>
<dbReference type="OrthoDB" id="7571892at2"/>
<dbReference type="EMBL" id="LQCK02000045">
    <property type="protein sequence ID" value="KZB94079.1"/>
    <property type="molecule type" value="Genomic_DNA"/>
</dbReference>
<dbReference type="KEGG" id="smy:BJP26_00650"/>
<evidence type="ECO:0000313" key="2">
    <source>
        <dbReference type="Proteomes" id="UP000078460"/>
    </source>
</evidence>
<accession>A0A175Y0V4</accession>